<protein>
    <submittedName>
        <fullName evidence="1">Uncharacterized protein</fullName>
    </submittedName>
</protein>
<reference evidence="1" key="2">
    <citation type="journal article" date="2015" name="Data Brief">
        <title>Shoot transcriptome of the giant reed, Arundo donax.</title>
        <authorList>
            <person name="Barrero R.A."/>
            <person name="Guerrero F.D."/>
            <person name="Moolhuijzen P."/>
            <person name="Goolsby J.A."/>
            <person name="Tidwell J."/>
            <person name="Bellgard S.E."/>
            <person name="Bellgard M.I."/>
        </authorList>
    </citation>
    <scope>NUCLEOTIDE SEQUENCE</scope>
    <source>
        <tissue evidence="1">Shoot tissue taken approximately 20 cm above the soil surface</tissue>
    </source>
</reference>
<organism evidence="1">
    <name type="scientific">Arundo donax</name>
    <name type="common">Giant reed</name>
    <name type="synonym">Donax arundinaceus</name>
    <dbReference type="NCBI Taxonomy" id="35708"/>
    <lineage>
        <taxon>Eukaryota</taxon>
        <taxon>Viridiplantae</taxon>
        <taxon>Streptophyta</taxon>
        <taxon>Embryophyta</taxon>
        <taxon>Tracheophyta</taxon>
        <taxon>Spermatophyta</taxon>
        <taxon>Magnoliopsida</taxon>
        <taxon>Liliopsida</taxon>
        <taxon>Poales</taxon>
        <taxon>Poaceae</taxon>
        <taxon>PACMAD clade</taxon>
        <taxon>Arundinoideae</taxon>
        <taxon>Arundineae</taxon>
        <taxon>Arundo</taxon>
    </lineage>
</organism>
<accession>A0A0A9H210</accession>
<dbReference type="AlphaFoldDB" id="A0A0A9H210"/>
<reference evidence="1" key="1">
    <citation type="submission" date="2014-09" db="EMBL/GenBank/DDBJ databases">
        <authorList>
            <person name="Magalhaes I.L.F."/>
            <person name="Oliveira U."/>
            <person name="Santos F.R."/>
            <person name="Vidigal T.H.D.A."/>
            <person name="Brescovit A.D."/>
            <person name="Santos A.J."/>
        </authorList>
    </citation>
    <scope>NUCLEOTIDE SEQUENCE</scope>
    <source>
        <tissue evidence="1">Shoot tissue taken approximately 20 cm above the soil surface</tissue>
    </source>
</reference>
<proteinExistence type="predicted"/>
<name>A0A0A9H210_ARUDO</name>
<sequence length="24" mass="2580">MRRLCALSGPCVAMSSIHSVCVQM</sequence>
<evidence type="ECO:0000313" key="1">
    <source>
        <dbReference type="EMBL" id="JAE28871.1"/>
    </source>
</evidence>
<dbReference type="EMBL" id="GBRH01169025">
    <property type="protein sequence ID" value="JAE28871.1"/>
    <property type="molecule type" value="Transcribed_RNA"/>
</dbReference>